<dbReference type="KEGG" id="salk:FBQ74_03340"/>
<dbReference type="InterPro" id="IPR007627">
    <property type="entry name" value="RNA_pol_sigma70_r2"/>
</dbReference>
<evidence type="ECO:0000256" key="4">
    <source>
        <dbReference type="ARBA" id="ARBA00023163"/>
    </source>
</evidence>
<dbReference type="Proteomes" id="UP000304912">
    <property type="component" value="Chromosome"/>
</dbReference>
<evidence type="ECO:0000313" key="8">
    <source>
        <dbReference type="Proteomes" id="UP000304912"/>
    </source>
</evidence>
<gene>
    <name evidence="7" type="ORF">FBQ74_03340</name>
</gene>
<dbReference type="InterPro" id="IPR013325">
    <property type="entry name" value="RNA_pol_sigma_r2"/>
</dbReference>
<dbReference type="GO" id="GO:0016987">
    <property type="term" value="F:sigma factor activity"/>
    <property type="evidence" value="ECO:0007669"/>
    <property type="project" value="UniProtKB-KW"/>
</dbReference>
<dbReference type="PANTHER" id="PTHR43133:SF62">
    <property type="entry name" value="RNA POLYMERASE SIGMA FACTOR SIGZ"/>
    <property type="match status" value="1"/>
</dbReference>
<dbReference type="RefSeq" id="WP_139755312.1">
    <property type="nucleotide sequence ID" value="NZ_CP039852.1"/>
</dbReference>
<protein>
    <submittedName>
        <fullName evidence="7">Sigma-70 family RNA polymerase sigma factor</fullName>
    </submittedName>
</protein>
<evidence type="ECO:0000313" key="7">
    <source>
        <dbReference type="EMBL" id="QCZ92559.1"/>
    </source>
</evidence>
<dbReference type="SUPFAM" id="SSF88659">
    <property type="entry name" value="Sigma3 and sigma4 domains of RNA polymerase sigma factors"/>
    <property type="match status" value="1"/>
</dbReference>
<dbReference type="NCBIfam" id="TIGR02937">
    <property type="entry name" value="sigma70-ECF"/>
    <property type="match status" value="1"/>
</dbReference>
<dbReference type="OrthoDB" id="9784272at2"/>
<evidence type="ECO:0000256" key="1">
    <source>
        <dbReference type="ARBA" id="ARBA00010641"/>
    </source>
</evidence>
<keyword evidence="8" id="KW-1185">Reference proteome</keyword>
<dbReference type="CDD" id="cd06171">
    <property type="entry name" value="Sigma70_r4"/>
    <property type="match status" value="1"/>
</dbReference>
<evidence type="ECO:0000256" key="3">
    <source>
        <dbReference type="ARBA" id="ARBA00023082"/>
    </source>
</evidence>
<dbReference type="Pfam" id="PF08281">
    <property type="entry name" value="Sigma70_r4_2"/>
    <property type="match status" value="1"/>
</dbReference>
<dbReference type="SUPFAM" id="SSF88946">
    <property type="entry name" value="Sigma2 domain of RNA polymerase sigma factors"/>
    <property type="match status" value="1"/>
</dbReference>
<keyword evidence="3" id="KW-0731">Sigma factor</keyword>
<keyword evidence="4" id="KW-0804">Transcription</keyword>
<evidence type="ECO:0000256" key="2">
    <source>
        <dbReference type="ARBA" id="ARBA00023015"/>
    </source>
</evidence>
<organism evidence="7 8">
    <name type="scientific">Salinimonas iocasae</name>
    <dbReference type="NCBI Taxonomy" id="2572577"/>
    <lineage>
        <taxon>Bacteria</taxon>
        <taxon>Pseudomonadati</taxon>
        <taxon>Pseudomonadota</taxon>
        <taxon>Gammaproteobacteria</taxon>
        <taxon>Alteromonadales</taxon>
        <taxon>Alteromonadaceae</taxon>
        <taxon>Alteromonas/Salinimonas group</taxon>
        <taxon>Salinimonas</taxon>
    </lineage>
</organism>
<feature type="domain" description="RNA polymerase sigma-70 region 2" evidence="5">
    <location>
        <begin position="24"/>
        <end position="91"/>
    </location>
</feature>
<dbReference type="InterPro" id="IPR013249">
    <property type="entry name" value="RNA_pol_sigma70_r4_t2"/>
</dbReference>
<evidence type="ECO:0000259" key="5">
    <source>
        <dbReference type="Pfam" id="PF04542"/>
    </source>
</evidence>
<comment type="similarity">
    <text evidence="1">Belongs to the sigma-70 factor family. ECF subfamily.</text>
</comment>
<dbReference type="Pfam" id="PF04542">
    <property type="entry name" value="Sigma70_r2"/>
    <property type="match status" value="1"/>
</dbReference>
<accession>A0A5B7YD83</accession>
<proteinExistence type="inferred from homology"/>
<dbReference type="PANTHER" id="PTHR43133">
    <property type="entry name" value="RNA POLYMERASE ECF-TYPE SIGMA FACTO"/>
    <property type="match status" value="1"/>
</dbReference>
<keyword evidence="2" id="KW-0805">Transcription regulation</keyword>
<dbReference type="Gene3D" id="1.10.10.10">
    <property type="entry name" value="Winged helix-like DNA-binding domain superfamily/Winged helix DNA-binding domain"/>
    <property type="match status" value="1"/>
</dbReference>
<feature type="domain" description="RNA polymerase sigma factor 70 region 4 type 2" evidence="6">
    <location>
        <begin position="116"/>
        <end position="166"/>
    </location>
</feature>
<dbReference type="GO" id="GO:0003677">
    <property type="term" value="F:DNA binding"/>
    <property type="evidence" value="ECO:0007669"/>
    <property type="project" value="InterPro"/>
</dbReference>
<name>A0A5B7YD83_9ALTE</name>
<dbReference type="GO" id="GO:0006352">
    <property type="term" value="P:DNA-templated transcription initiation"/>
    <property type="evidence" value="ECO:0007669"/>
    <property type="project" value="InterPro"/>
</dbReference>
<dbReference type="InterPro" id="IPR036388">
    <property type="entry name" value="WH-like_DNA-bd_sf"/>
</dbReference>
<dbReference type="AlphaFoldDB" id="A0A5B7YD83"/>
<dbReference type="InterPro" id="IPR013324">
    <property type="entry name" value="RNA_pol_sigma_r3/r4-like"/>
</dbReference>
<dbReference type="InterPro" id="IPR014284">
    <property type="entry name" value="RNA_pol_sigma-70_dom"/>
</dbReference>
<evidence type="ECO:0000259" key="6">
    <source>
        <dbReference type="Pfam" id="PF08281"/>
    </source>
</evidence>
<dbReference type="EMBL" id="CP039852">
    <property type="protein sequence ID" value="QCZ92559.1"/>
    <property type="molecule type" value="Genomic_DNA"/>
</dbReference>
<sequence>MEQEELLPLLYRIGRGEQKAFASLYEKTHRHLYAVLLKILRQRDLAEEALQDAFVQIWRHADSYHRGRGTVLTWMVSIARYRALDIIRYKKVRPEQSLEDDVSISDNTQIKDEQTKLYHCIEELDNDQRQAISLAYFHGLSHEQVKHHLGSPLGTVKSWIRRGLNNLMQCLSL</sequence>
<dbReference type="Gene3D" id="1.10.1740.10">
    <property type="match status" value="1"/>
</dbReference>
<reference evidence="7 8" key="1">
    <citation type="submission" date="2019-04" db="EMBL/GenBank/DDBJ databases">
        <title>Salinimonas iocasae sp. nov., a halophilic bacterium isolated from the outer tube casing of tubeworms in Okinawa Trough.</title>
        <authorList>
            <person name="Zhang H."/>
            <person name="Wang H."/>
            <person name="Li C."/>
        </authorList>
    </citation>
    <scope>NUCLEOTIDE SEQUENCE [LARGE SCALE GENOMIC DNA]</scope>
    <source>
        <strain evidence="7 8">KX18D6</strain>
    </source>
</reference>
<dbReference type="InterPro" id="IPR039425">
    <property type="entry name" value="RNA_pol_sigma-70-like"/>
</dbReference>